<keyword evidence="1" id="KW-0472">Membrane</keyword>
<keyword evidence="3" id="KW-1185">Reference proteome</keyword>
<proteinExistence type="predicted"/>
<keyword evidence="1" id="KW-0812">Transmembrane</keyword>
<dbReference type="EMBL" id="JBEYRS010000008">
    <property type="protein sequence ID" value="MEW2364319.1"/>
    <property type="molecule type" value="Genomic_DNA"/>
</dbReference>
<evidence type="ECO:0000313" key="3">
    <source>
        <dbReference type="Proteomes" id="UP001553843"/>
    </source>
</evidence>
<organism evidence="2 3">
    <name type="scientific">Streptomyces huasconensis</name>
    <dbReference type="NCBI Taxonomy" id="1854574"/>
    <lineage>
        <taxon>Bacteria</taxon>
        <taxon>Bacillati</taxon>
        <taxon>Actinomycetota</taxon>
        <taxon>Actinomycetes</taxon>
        <taxon>Kitasatosporales</taxon>
        <taxon>Streptomycetaceae</taxon>
        <taxon>Streptomyces</taxon>
    </lineage>
</organism>
<evidence type="ECO:0000313" key="2">
    <source>
        <dbReference type="EMBL" id="MEW2364319.1"/>
    </source>
</evidence>
<feature type="transmembrane region" description="Helical" evidence="1">
    <location>
        <begin position="12"/>
        <end position="34"/>
    </location>
</feature>
<keyword evidence="1" id="KW-1133">Transmembrane helix</keyword>
<name>A0ABV3LY11_9ACTN</name>
<dbReference type="RefSeq" id="WP_359772132.1">
    <property type="nucleotide sequence ID" value="NZ_JBEYRR010000001.1"/>
</dbReference>
<gene>
    <name evidence="2" type="ORF">AB0887_20555</name>
</gene>
<sequence length="50" mass="5238">MDLGVVLGMDLSGLFGMDLGGFFGMDLGVFSAWWSASPCRPTGREGMPAP</sequence>
<dbReference type="Proteomes" id="UP001553843">
    <property type="component" value="Unassembled WGS sequence"/>
</dbReference>
<comment type="caution">
    <text evidence="2">The sequence shown here is derived from an EMBL/GenBank/DDBJ whole genome shotgun (WGS) entry which is preliminary data.</text>
</comment>
<protein>
    <submittedName>
        <fullName evidence="2">Uncharacterized protein</fullName>
    </submittedName>
</protein>
<reference evidence="2 3" key="1">
    <citation type="submission" date="2024-06" db="EMBL/GenBank/DDBJ databases">
        <title>The Natural Products Discovery Center: Release of the First 8490 Sequenced Strains for Exploring Actinobacteria Biosynthetic Diversity.</title>
        <authorList>
            <person name="Kalkreuter E."/>
            <person name="Kautsar S.A."/>
            <person name="Yang D."/>
            <person name="Bader C.D."/>
            <person name="Teijaro C.N."/>
            <person name="Fluegel L."/>
            <person name="Davis C.M."/>
            <person name="Simpson J.R."/>
            <person name="Lauterbach L."/>
            <person name="Steele A.D."/>
            <person name="Gui C."/>
            <person name="Meng S."/>
            <person name="Li G."/>
            <person name="Viehrig K."/>
            <person name="Ye F."/>
            <person name="Su P."/>
            <person name="Kiefer A.F."/>
            <person name="Nichols A."/>
            <person name="Cepeda A.J."/>
            <person name="Yan W."/>
            <person name="Fan B."/>
            <person name="Jiang Y."/>
            <person name="Adhikari A."/>
            <person name="Zheng C.-J."/>
            <person name="Schuster L."/>
            <person name="Cowan T.M."/>
            <person name="Smanski M.J."/>
            <person name="Chevrette M.G."/>
            <person name="De Carvalho L.P.S."/>
            <person name="Shen B."/>
        </authorList>
    </citation>
    <scope>NUCLEOTIDE SEQUENCE [LARGE SCALE GENOMIC DNA]</scope>
    <source>
        <strain evidence="2 3">NPDC047833</strain>
    </source>
</reference>
<evidence type="ECO:0000256" key="1">
    <source>
        <dbReference type="SAM" id="Phobius"/>
    </source>
</evidence>
<accession>A0ABV3LY11</accession>